<accession>A0ABU5QMD1</accession>
<sequence length="75" mass="9058">MQTISKMNQMQLHLLQFFAEQDISSEEAEELQKIMAQYYFDKAEQELERVMYEKNITQSDIEDLANQHLRIPYNK</sequence>
<proteinExistence type="predicted"/>
<reference evidence="1 2" key="1">
    <citation type="submission" date="2023-12" db="EMBL/GenBank/DDBJ databases">
        <title>Novel species of the genus Arcicella isolated from rivers.</title>
        <authorList>
            <person name="Lu H."/>
        </authorList>
    </citation>
    <scope>NUCLEOTIDE SEQUENCE [LARGE SCALE GENOMIC DNA]</scope>
    <source>
        <strain evidence="1 2">LMG 21963</strain>
    </source>
</reference>
<evidence type="ECO:0000313" key="1">
    <source>
        <dbReference type="EMBL" id="MEA5258014.1"/>
    </source>
</evidence>
<organism evidence="1 2">
    <name type="scientific">Arcicella aquatica</name>
    <dbReference type="NCBI Taxonomy" id="217141"/>
    <lineage>
        <taxon>Bacteria</taxon>
        <taxon>Pseudomonadati</taxon>
        <taxon>Bacteroidota</taxon>
        <taxon>Cytophagia</taxon>
        <taxon>Cytophagales</taxon>
        <taxon>Flectobacillaceae</taxon>
        <taxon>Arcicella</taxon>
    </lineage>
</organism>
<evidence type="ECO:0000313" key="2">
    <source>
        <dbReference type="Proteomes" id="UP001304671"/>
    </source>
</evidence>
<dbReference type="EMBL" id="JAYFUL010000012">
    <property type="protein sequence ID" value="MEA5258014.1"/>
    <property type="molecule type" value="Genomic_DNA"/>
</dbReference>
<protein>
    <submittedName>
        <fullName evidence="1">Uncharacterized protein</fullName>
    </submittedName>
</protein>
<name>A0ABU5QMD1_9BACT</name>
<dbReference type="Proteomes" id="UP001304671">
    <property type="component" value="Unassembled WGS sequence"/>
</dbReference>
<comment type="caution">
    <text evidence="1">The sequence shown here is derived from an EMBL/GenBank/DDBJ whole genome shotgun (WGS) entry which is preliminary data.</text>
</comment>
<keyword evidence="2" id="KW-1185">Reference proteome</keyword>
<dbReference type="RefSeq" id="WP_323248802.1">
    <property type="nucleotide sequence ID" value="NZ_JAYFUL010000012.1"/>
</dbReference>
<gene>
    <name evidence="1" type="ORF">VB264_09480</name>
</gene>